<organism evidence="1 2">
    <name type="scientific">Lentzea roselyniae</name>
    <dbReference type="NCBI Taxonomy" id="531940"/>
    <lineage>
        <taxon>Bacteria</taxon>
        <taxon>Bacillati</taxon>
        <taxon>Actinomycetota</taxon>
        <taxon>Actinomycetes</taxon>
        <taxon>Pseudonocardiales</taxon>
        <taxon>Pseudonocardiaceae</taxon>
        <taxon>Lentzea</taxon>
    </lineage>
</organism>
<accession>A0ABP6ZWS0</accession>
<dbReference type="RefSeq" id="WP_346127161.1">
    <property type="nucleotide sequence ID" value="NZ_BAABBE010000001.1"/>
</dbReference>
<sequence>MSTTTPSDGTADQPPRLAEILAVWTEKTPDVSAGNDVVAAWFELKTELLRPITENPDHPEHDQARHFAAKAMQTAISLRSKEDQR</sequence>
<evidence type="ECO:0000313" key="1">
    <source>
        <dbReference type="EMBL" id="GAA3621405.1"/>
    </source>
</evidence>
<comment type="caution">
    <text evidence="1">The sequence shown here is derived from an EMBL/GenBank/DDBJ whole genome shotgun (WGS) entry which is preliminary data.</text>
</comment>
<reference evidence="2" key="1">
    <citation type="journal article" date="2019" name="Int. J. Syst. Evol. Microbiol.">
        <title>The Global Catalogue of Microorganisms (GCM) 10K type strain sequencing project: providing services to taxonomists for standard genome sequencing and annotation.</title>
        <authorList>
            <consortium name="The Broad Institute Genomics Platform"/>
            <consortium name="The Broad Institute Genome Sequencing Center for Infectious Disease"/>
            <person name="Wu L."/>
            <person name="Ma J."/>
        </authorList>
    </citation>
    <scope>NUCLEOTIDE SEQUENCE [LARGE SCALE GENOMIC DNA]</scope>
    <source>
        <strain evidence="2">JCM 17494</strain>
    </source>
</reference>
<dbReference type="Proteomes" id="UP001500711">
    <property type="component" value="Unassembled WGS sequence"/>
</dbReference>
<proteinExistence type="predicted"/>
<evidence type="ECO:0000313" key="2">
    <source>
        <dbReference type="Proteomes" id="UP001500711"/>
    </source>
</evidence>
<keyword evidence="2" id="KW-1185">Reference proteome</keyword>
<name>A0ABP6ZWS0_9PSEU</name>
<gene>
    <name evidence="1" type="ORF">GCM10022267_04490</name>
</gene>
<dbReference type="EMBL" id="BAABBE010000001">
    <property type="protein sequence ID" value="GAA3621405.1"/>
    <property type="molecule type" value="Genomic_DNA"/>
</dbReference>
<protein>
    <submittedName>
        <fullName evidence="1">Uncharacterized protein</fullName>
    </submittedName>
</protein>